<dbReference type="InParanoid" id="A0A1Y5S6L3"/>
<dbReference type="OrthoDB" id="9806367at2"/>
<accession>A0A1Y5S6L3</accession>
<evidence type="ECO:0000313" key="2">
    <source>
        <dbReference type="Proteomes" id="UP000193200"/>
    </source>
</evidence>
<evidence type="ECO:0000313" key="1">
    <source>
        <dbReference type="EMBL" id="SLN31304.1"/>
    </source>
</evidence>
<dbReference type="EMBL" id="FWFR01000001">
    <property type="protein sequence ID" value="SLN31304.1"/>
    <property type="molecule type" value="Genomic_DNA"/>
</dbReference>
<proteinExistence type="predicted"/>
<dbReference type="InterPro" id="IPR021335">
    <property type="entry name" value="DUF2948"/>
</dbReference>
<gene>
    <name evidence="1" type="ORF">OCH7691_01116</name>
</gene>
<keyword evidence="2" id="KW-1185">Reference proteome</keyword>
<name>A0A1Y5S6L3_9PROT</name>
<dbReference type="RefSeq" id="WP_085882373.1">
    <property type="nucleotide sequence ID" value="NZ_FWFR01000001.1"/>
</dbReference>
<dbReference type="Pfam" id="PF11164">
    <property type="entry name" value="DUF2948"/>
    <property type="match status" value="1"/>
</dbReference>
<dbReference type="Proteomes" id="UP000193200">
    <property type="component" value="Unassembled WGS sequence"/>
</dbReference>
<organism evidence="1 2">
    <name type="scientific">Oceanibacterium hippocampi</name>
    <dbReference type="NCBI Taxonomy" id="745714"/>
    <lineage>
        <taxon>Bacteria</taxon>
        <taxon>Pseudomonadati</taxon>
        <taxon>Pseudomonadota</taxon>
        <taxon>Alphaproteobacteria</taxon>
        <taxon>Sneathiellales</taxon>
        <taxon>Sneathiellaceae</taxon>
        <taxon>Oceanibacterium</taxon>
    </lineage>
</organism>
<sequence>MANEKDQGTPLRLMAQDADDLTIVASALESAVTRPDAMTWRRGERRFAVLFNRFRWETVRGARRPKTMFERIQSGLVIDGVLSVSRQGFAPGGAEPVLELLTIAVEQTTAPAAQVTLVFAGGALVRLDVECIEAVLSDRGKPWTTPRKPDHGLKAE</sequence>
<reference evidence="1 2" key="1">
    <citation type="submission" date="2017-03" db="EMBL/GenBank/DDBJ databases">
        <authorList>
            <person name="Afonso C.L."/>
            <person name="Miller P.J."/>
            <person name="Scott M.A."/>
            <person name="Spackman E."/>
            <person name="Goraichik I."/>
            <person name="Dimitrov K.M."/>
            <person name="Suarez D.L."/>
            <person name="Swayne D.E."/>
        </authorList>
    </citation>
    <scope>NUCLEOTIDE SEQUENCE [LARGE SCALE GENOMIC DNA]</scope>
    <source>
        <strain evidence="1 2">CECT 7691</strain>
    </source>
</reference>
<evidence type="ECO:0008006" key="3">
    <source>
        <dbReference type="Google" id="ProtNLM"/>
    </source>
</evidence>
<dbReference type="AlphaFoldDB" id="A0A1Y5S6L3"/>
<protein>
    <recommendedName>
        <fullName evidence="3">DUF2948 domain-containing protein</fullName>
    </recommendedName>
</protein>